<keyword evidence="2" id="KW-1185">Reference proteome</keyword>
<evidence type="ECO:0000313" key="2">
    <source>
        <dbReference type="Proteomes" id="UP000054279"/>
    </source>
</evidence>
<evidence type="ECO:0000313" key="1">
    <source>
        <dbReference type="EMBL" id="KIJ40384.1"/>
    </source>
</evidence>
<dbReference type="EMBL" id="KN837144">
    <property type="protein sequence ID" value="KIJ40384.1"/>
    <property type="molecule type" value="Genomic_DNA"/>
</dbReference>
<proteinExistence type="predicted"/>
<name>A0A0C9UZW9_SPHS4</name>
<dbReference type="Proteomes" id="UP000054279">
    <property type="component" value="Unassembled WGS sequence"/>
</dbReference>
<reference evidence="1 2" key="1">
    <citation type="submission" date="2014-06" db="EMBL/GenBank/DDBJ databases">
        <title>Evolutionary Origins and Diversification of the Mycorrhizal Mutualists.</title>
        <authorList>
            <consortium name="DOE Joint Genome Institute"/>
            <consortium name="Mycorrhizal Genomics Consortium"/>
            <person name="Kohler A."/>
            <person name="Kuo A."/>
            <person name="Nagy L.G."/>
            <person name="Floudas D."/>
            <person name="Copeland A."/>
            <person name="Barry K.W."/>
            <person name="Cichocki N."/>
            <person name="Veneault-Fourrey C."/>
            <person name="LaButti K."/>
            <person name="Lindquist E.A."/>
            <person name="Lipzen A."/>
            <person name="Lundell T."/>
            <person name="Morin E."/>
            <person name="Murat C."/>
            <person name="Riley R."/>
            <person name="Ohm R."/>
            <person name="Sun H."/>
            <person name="Tunlid A."/>
            <person name="Henrissat B."/>
            <person name="Grigoriev I.V."/>
            <person name="Hibbett D.S."/>
            <person name="Martin F."/>
        </authorList>
    </citation>
    <scope>NUCLEOTIDE SEQUENCE [LARGE SCALE GENOMIC DNA]</scope>
    <source>
        <strain evidence="1 2">SS14</strain>
    </source>
</reference>
<gene>
    <name evidence="1" type="ORF">M422DRAFT_256616</name>
</gene>
<protein>
    <submittedName>
        <fullName evidence="1">Uncharacterized protein</fullName>
    </submittedName>
</protein>
<dbReference type="HOGENOM" id="CLU_2321878_0_0_1"/>
<organism evidence="1 2">
    <name type="scientific">Sphaerobolus stellatus (strain SS14)</name>
    <dbReference type="NCBI Taxonomy" id="990650"/>
    <lineage>
        <taxon>Eukaryota</taxon>
        <taxon>Fungi</taxon>
        <taxon>Dikarya</taxon>
        <taxon>Basidiomycota</taxon>
        <taxon>Agaricomycotina</taxon>
        <taxon>Agaricomycetes</taxon>
        <taxon>Phallomycetidae</taxon>
        <taxon>Geastrales</taxon>
        <taxon>Sphaerobolaceae</taxon>
        <taxon>Sphaerobolus</taxon>
    </lineage>
</organism>
<sequence length="99" mass="11544">MPFHSECRVLRLEGKRHAIWKFMADHHTFASRVRIVEVFDDALTSDNNLAIPLRLLAIHDHNMATENCSRTMKKAAPHIGKAIKMYNLRRLCIQYNKES</sequence>
<dbReference type="AlphaFoldDB" id="A0A0C9UZW9"/>
<accession>A0A0C9UZW9</accession>